<dbReference type="Proteomes" id="UP000007590">
    <property type="component" value="Chromosome"/>
</dbReference>
<evidence type="ECO:0000313" key="2">
    <source>
        <dbReference type="Proteomes" id="UP000007590"/>
    </source>
</evidence>
<name>H8KV22_SOLCM</name>
<dbReference type="AlphaFoldDB" id="H8KV22"/>
<reference evidence="1" key="1">
    <citation type="submission" date="2012-02" db="EMBL/GenBank/DDBJ databases">
        <title>The complete genome of Solitalea canadensis DSM 3403.</title>
        <authorList>
            <consortium name="US DOE Joint Genome Institute (JGI-PGF)"/>
            <person name="Lucas S."/>
            <person name="Copeland A."/>
            <person name="Lapidus A."/>
            <person name="Glavina del Rio T."/>
            <person name="Dalin E."/>
            <person name="Tice H."/>
            <person name="Bruce D."/>
            <person name="Goodwin L."/>
            <person name="Pitluck S."/>
            <person name="Peters L."/>
            <person name="Ovchinnikova G."/>
            <person name="Lu M."/>
            <person name="Kyrpides N."/>
            <person name="Mavromatis K."/>
            <person name="Ivanova N."/>
            <person name="Brettin T."/>
            <person name="Detter J.C."/>
            <person name="Han C."/>
            <person name="Larimer F."/>
            <person name="Land M."/>
            <person name="Hauser L."/>
            <person name="Markowitz V."/>
            <person name="Cheng J.-F."/>
            <person name="Hugenholtz P."/>
            <person name="Woyke T."/>
            <person name="Wu D."/>
            <person name="Spring S."/>
            <person name="Schroeder M."/>
            <person name="Kopitz M."/>
            <person name="Brambilla E."/>
            <person name="Klenk H.-P."/>
            <person name="Eisen J.A."/>
        </authorList>
    </citation>
    <scope>NUCLEOTIDE SEQUENCE</scope>
    <source>
        <strain evidence="1">DSM 3403</strain>
    </source>
</reference>
<protein>
    <recommendedName>
        <fullName evidence="3">Lipoprotein</fullName>
    </recommendedName>
</protein>
<keyword evidence="2" id="KW-1185">Reference proteome</keyword>
<gene>
    <name evidence="1" type="ordered locus">Solca_0907</name>
</gene>
<accession>H8KV22</accession>
<dbReference type="STRING" id="929556.Solca_0907"/>
<dbReference type="EMBL" id="CP003349">
    <property type="protein sequence ID" value="AFD06022.1"/>
    <property type="molecule type" value="Genomic_DNA"/>
</dbReference>
<dbReference type="PROSITE" id="PS51257">
    <property type="entry name" value="PROKAR_LIPOPROTEIN"/>
    <property type="match status" value="1"/>
</dbReference>
<dbReference type="OrthoDB" id="1032668at2"/>
<dbReference type="KEGG" id="scn:Solca_0907"/>
<dbReference type="RefSeq" id="WP_014679250.1">
    <property type="nucleotide sequence ID" value="NC_017770.1"/>
</dbReference>
<dbReference type="HOGENOM" id="CLU_1389408_0_0_10"/>
<proteinExistence type="predicted"/>
<evidence type="ECO:0008006" key="3">
    <source>
        <dbReference type="Google" id="ProtNLM"/>
    </source>
</evidence>
<evidence type="ECO:0000313" key="1">
    <source>
        <dbReference type="EMBL" id="AFD06022.1"/>
    </source>
</evidence>
<organism evidence="1 2">
    <name type="scientific">Solitalea canadensis (strain ATCC 29591 / DSM 3403 / JCM 21819 / LMG 8368 / NBRC 15130 / NCIMB 12057 / USAM 9D)</name>
    <name type="common">Flexibacter canadensis</name>
    <dbReference type="NCBI Taxonomy" id="929556"/>
    <lineage>
        <taxon>Bacteria</taxon>
        <taxon>Pseudomonadati</taxon>
        <taxon>Bacteroidota</taxon>
        <taxon>Sphingobacteriia</taxon>
        <taxon>Sphingobacteriales</taxon>
        <taxon>Sphingobacteriaceae</taxon>
        <taxon>Solitalea</taxon>
    </lineage>
</organism>
<sequence>MKKTLLLMGILVSFLSCQKDADKACPYLNTTEKHVNDLGVPIQTCGETIVKDLIFYKLFQLFEPGNSWFVENYGKLKVYQDAKYLYFEYENIDNNYEYDYLIYVGPENILIQDDPEKKTKYFHQSKTPKYKIPLNTFSPNEKVAILFYSKYRIDGDEGYFYSDNLAYVAEEGLPEYKYDYVGYTIYPRYFLYTINPCCRPNE</sequence>